<reference evidence="3" key="1">
    <citation type="submission" date="2020-06" db="EMBL/GenBank/DDBJ databases">
        <title>Insight into the genomes of haloalkaliphilic bacilli from Kenyan soda lakes.</title>
        <authorList>
            <person name="Mwirichia R."/>
            <person name="Villamizar G.C."/>
            <person name="Poehlein A."/>
            <person name="Mugweru J."/>
            <person name="Kipnyargis A."/>
            <person name="Kiplimo D."/>
            <person name="Orwa P."/>
            <person name="Daniel R."/>
        </authorList>
    </citation>
    <scope>NUCLEOTIDE SEQUENCE</scope>
    <source>
        <strain evidence="3">B1096_S55</strain>
    </source>
</reference>
<gene>
    <name evidence="3" type="ORF">HXA33_02475</name>
</gene>
<dbReference type="InterPro" id="IPR056796">
    <property type="entry name" value="FdhE_C"/>
</dbReference>
<dbReference type="AlphaFoldDB" id="A0A9Q4AZ90"/>
<dbReference type="GO" id="GO:0005829">
    <property type="term" value="C:cytosol"/>
    <property type="evidence" value="ECO:0007669"/>
    <property type="project" value="TreeGrafter"/>
</dbReference>
<name>A0A9Q4AZ90_SALAG</name>
<evidence type="ECO:0000313" key="3">
    <source>
        <dbReference type="EMBL" id="MCR6095399.1"/>
    </source>
</evidence>
<dbReference type="SUPFAM" id="SSF144020">
    <property type="entry name" value="FdhE-like"/>
    <property type="match status" value="1"/>
</dbReference>
<dbReference type="GO" id="GO:0051604">
    <property type="term" value="P:protein maturation"/>
    <property type="evidence" value="ECO:0007669"/>
    <property type="project" value="TreeGrafter"/>
</dbReference>
<feature type="domain" description="FdhE C-terminal" evidence="2">
    <location>
        <begin position="190"/>
        <end position="259"/>
    </location>
</feature>
<dbReference type="RefSeq" id="WP_257820130.1">
    <property type="nucleotide sequence ID" value="NZ_JABXYM010000001.1"/>
</dbReference>
<dbReference type="PANTHER" id="PTHR37689:SF1">
    <property type="entry name" value="PROTEIN FDHE"/>
    <property type="match status" value="1"/>
</dbReference>
<dbReference type="EMBL" id="JABXYM010000001">
    <property type="protein sequence ID" value="MCR6095399.1"/>
    <property type="molecule type" value="Genomic_DNA"/>
</dbReference>
<organism evidence="3 4">
    <name type="scientific">Salipaludibacillus agaradhaerens</name>
    <name type="common">Bacillus agaradhaerens</name>
    <dbReference type="NCBI Taxonomy" id="76935"/>
    <lineage>
        <taxon>Bacteria</taxon>
        <taxon>Bacillati</taxon>
        <taxon>Bacillota</taxon>
        <taxon>Bacilli</taxon>
        <taxon>Bacillales</taxon>
        <taxon>Bacillaceae</taxon>
    </lineage>
</organism>
<dbReference type="InterPro" id="IPR024064">
    <property type="entry name" value="FdhE-like_sf"/>
</dbReference>
<dbReference type="Proteomes" id="UP001057753">
    <property type="component" value="Unassembled WGS sequence"/>
</dbReference>
<dbReference type="Gene3D" id="3.90.1670.10">
    <property type="entry name" value="FdhE-like domain"/>
    <property type="match status" value="1"/>
</dbReference>
<keyword evidence="1" id="KW-0963">Cytoplasm</keyword>
<dbReference type="Pfam" id="PF24860">
    <property type="entry name" value="FdhE_C"/>
    <property type="match status" value="1"/>
</dbReference>
<comment type="caution">
    <text evidence="3">The sequence shown here is derived from an EMBL/GenBank/DDBJ whole genome shotgun (WGS) entry which is preliminary data.</text>
</comment>
<dbReference type="GO" id="GO:0008199">
    <property type="term" value="F:ferric iron binding"/>
    <property type="evidence" value="ECO:0007669"/>
    <property type="project" value="TreeGrafter"/>
</dbReference>
<evidence type="ECO:0000256" key="1">
    <source>
        <dbReference type="ARBA" id="ARBA00022490"/>
    </source>
</evidence>
<dbReference type="CDD" id="cd16341">
    <property type="entry name" value="FdhE"/>
    <property type="match status" value="1"/>
</dbReference>
<evidence type="ECO:0000313" key="4">
    <source>
        <dbReference type="Proteomes" id="UP001057753"/>
    </source>
</evidence>
<protein>
    <submittedName>
        <fullName evidence="3">Formate dehydrogenase accessory protein FdhE</fullName>
    </submittedName>
</protein>
<keyword evidence="4" id="KW-1185">Reference proteome</keyword>
<sequence length="263" mass="30368">MDSQVVANRYIQLQRALFNEQQSLKEQFLPHIKKMFGDNPLNREVPVLMQLPRPIPIELYRASLQAVSHIISDNEPHIKQDIYKLISELSDQQADQWIKAAIKYEMTYFHNLAKKQHVSDWLPHFLAEQAFRPFAQGIAHLHASIMTEFNVMGTCPCCGEPPRLGKVTRDQKTSLACPRCETQWYKQRLACVHCGDDKEENTFHLTIKEDESVHIEICSTCNNYLKLIDRSSYPETMSASLLDLQTIHLDFAAQEEGFGDDNY</sequence>
<dbReference type="PANTHER" id="PTHR37689">
    <property type="entry name" value="PROTEIN FDHE"/>
    <property type="match status" value="1"/>
</dbReference>
<accession>A0A9Q4AZ90</accession>
<proteinExistence type="predicted"/>
<evidence type="ECO:0000259" key="2">
    <source>
        <dbReference type="Pfam" id="PF24860"/>
    </source>
</evidence>
<dbReference type="InterPro" id="IPR006452">
    <property type="entry name" value="Formate_DH_accessory"/>
</dbReference>